<evidence type="ECO:0000313" key="5">
    <source>
        <dbReference type="Proteomes" id="UP001059617"/>
    </source>
</evidence>
<evidence type="ECO:0000259" key="3">
    <source>
        <dbReference type="Pfam" id="PF24879"/>
    </source>
</evidence>
<keyword evidence="5" id="KW-1185">Reference proteome</keyword>
<dbReference type="Pfam" id="PF18991">
    <property type="entry name" value="DUF5724"/>
    <property type="match status" value="1"/>
</dbReference>
<name>A0ABY5VPK2_9ACTN</name>
<evidence type="ECO:0000313" key="4">
    <source>
        <dbReference type="EMBL" id="UWP78719.1"/>
    </source>
</evidence>
<feature type="domain" description="DUF4132" evidence="1">
    <location>
        <begin position="482"/>
        <end position="645"/>
    </location>
</feature>
<evidence type="ECO:0000259" key="1">
    <source>
        <dbReference type="Pfam" id="PF13569"/>
    </source>
</evidence>
<proteinExistence type="predicted"/>
<dbReference type="InterPro" id="IPR056639">
    <property type="entry name" value="DUF7737"/>
</dbReference>
<gene>
    <name evidence="4" type="ORF">Dfulv_26480</name>
</gene>
<dbReference type="RefSeq" id="WP_259856082.1">
    <property type="nucleotide sequence ID" value="NZ_BAAAST010000068.1"/>
</dbReference>
<protein>
    <submittedName>
        <fullName evidence="4">DUF4132 domain-containing protein</fullName>
    </submittedName>
</protein>
<reference evidence="4" key="2">
    <citation type="submission" date="2022-09" db="EMBL/GenBank/DDBJ databases">
        <title>Biosynthetic gene clusters of Dactylosporangioum fulvum.</title>
        <authorList>
            <person name="Caradec T."/>
        </authorList>
    </citation>
    <scope>NUCLEOTIDE SEQUENCE</scope>
    <source>
        <strain evidence="4">NRRL B-16292</strain>
    </source>
</reference>
<reference evidence="4" key="1">
    <citation type="submission" date="2021-04" db="EMBL/GenBank/DDBJ databases">
        <authorList>
            <person name="Hartkoorn R.C."/>
            <person name="Beaudoing E."/>
            <person name="Hot D."/>
        </authorList>
    </citation>
    <scope>NUCLEOTIDE SEQUENCE</scope>
    <source>
        <strain evidence="4">NRRL B-16292</strain>
    </source>
</reference>
<sequence>MTTTPGDEAADRWYTDVPDMYRQAVAEERTALRNLARRAGDLAERGDQATLRTLADEIRHRIAAGNEVYRTGGHLRGNLHDIVAVLDAAYDRAFPVADPADVAGLLDVPWPTKSRAALLAAATGDRWFRPGPLAECALRDGDVRMLRLLLANHFHPLSRAHVASALDALQSAGDLDAATVEQQFAADPYLWHGIAGTDPISPQQAGTPAACLPFVRDVVDEMFWDGTTSDTAAAVFPKIVRPRGLRFVQRAIERPKTADVLGAADLTGAERAEFVRWLGDRPAADHLRAFTMRLPAGDAESVLPLLGLAAAAPLFRLACASATDGAQRHDLATIRDAAAAAGEEATRSVLKLRPSEAISAALGHNRAAVEKRVRHNALAGIAAYGLLPLTDGETVLDRYTFLREVAKRGAKLGPNRRHSHAAAIEVAIDHLAQVAGFEDANRLEWHCEAEIAEAPAERQLGAYTVAVRVDGADAMIEVAKAGKVLRTVPQEVRRHPEYPQLREHQERLRDQARRMRTGLVERLVAGGGTLTPGELGRLLRLPSGAAMLPDLVWRDRTGAFGLLADVDADGPVTAAHPYDLYQDGVLGHWQAEIVRRRIRQPVKQVFRELYVLTPAERDAGTRSARFAGHRVDGKVAARLLSARGWTILSDYDEYQAVRPAGNGVTAGLRCDFHGYFGMGDVLLGEVSLLERGAPVPLTEAHPVAFSEAMRDLDLVVSIAGTDPDGYASPLHAESRAQLLGALIAELGLSRVTVDGTSAVVRGTRATYRVHLNSGSIHVEPGGYLCVVPATFGKTRHGRLFLPFADEDPMTSVVLSKVLLLAEDEKITDRSILDQLARLTA</sequence>
<evidence type="ECO:0000259" key="2">
    <source>
        <dbReference type="Pfam" id="PF18991"/>
    </source>
</evidence>
<dbReference type="Proteomes" id="UP001059617">
    <property type="component" value="Chromosome"/>
</dbReference>
<feature type="domain" description="DUF7737" evidence="3">
    <location>
        <begin position="732"/>
        <end position="835"/>
    </location>
</feature>
<organism evidence="4 5">
    <name type="scientific">Dactylosporangium fulvum</name>
    <dbReference type="NCBI Taxonomy" id="53359"/>
    <lineage>
        <taxon>Bacteria</taxon>
        <taxon>Bacillati</taxon>
        <taxon>Actinomycetota</taxon>
        <taxon>Actinomycetes</taxon>
        <taxon>Micromonosporales</taxon>
        <taxon>Micromonosporaceae</taxon>
        <taxon>Dactylosporangium</taxon>
    </lineage>
</organism>
<dbReference type="EMBL" id="CP073720">
    <property type="protein sequence ID" value="UWP78719.1"/>
    <property type="molecule type" value="Genomic_DNA"/>
</dbReference>
<dbReference type="InterPro" id="IPR025406">
    <property type="entry name" value="DUF4132"/>
</dbReference>
<feature type="domain" description="DUF5724" evidence="2">
    <location>
        <begin position="381"/>
        <end position="446"/>
    </location>
</feature>
<dbReference type="Pfam" id="PF13569">
    <property type="entry name" value="DUF4132"/>
    <property type="match status" value="1"/>
</dbReference>
<accession>A0ABY5VPK2</accession>
<dbReference type="InterPro" id="IPR043782">
    <property type="entry name" value="DUF5724"/>
</dbReference>
<dbReference type="Pfam" id="PF24879">
    <property type="entry name" value="DUF7737"/>
    <property type="match status" value="1"/>
</dbReference>